<dbReference type="EMBL" id="VFET01000027">
    <property type="protein sequence ID" value="TWS01502.1"/>
    <property type="molecule type" value="Genomic_DNA"/>
</dbReference>
<gene>
    <name evidence="2" type="ORF">FIV36_24905</name>
    <name evidence="1" type="ORF">SAMN05216591_6161</name>
</gene>
<reference evidence="1 3" key="1">
    <citation type="submission" date="2016-10" db="EMBL/GenBank/DDBJ databases">
        <authorList>
            <person name="Varghese N."/>
            <person name="Submissions S."/>
        </authorList>
    </citation>
    <scope>NUCLEOTIDE SEQUENCE [LARGE SCALE GENOMIC DNA]</scope>
    <source>
        <strain evidence="1 3">DSM 17835</strain>
    </source>
</reference>
<dbReference type="AlphaFoldDB" id="A0A5C5Q722"/>
<accession>A0A5C5Q722</accession>
<protein>
    <submittedName>
        <fullName evidence="2">Uncharacterized protein</fullName>
    </submittedName>
</protein>
<proteinExistence type="predicted"/>
<dbReference type="RefSeq" id="WP_010567954.1">
    <property type="nucleotide sequence ID" value="NZ_LT629689.1"/>
</dbReference>
<dbReference type="GeneID" id="78557441"/>
<evidence type="ECO:0000313" key="3">
    <source>
        <dbReference type="Proteomes" id="UP000182858"/>
    </source>
</evidence>
<evidence type="ECO:0000313" key="2">
    <source>
        <dbReference type="EMBL" id="TWS01502.1"/>
    </source>
</evidence>
<dbReference type="Proteomes" id="UP000317951">
    <property type="component" value="Unassembled WGS sequence"/>
</dbReference>
<sequence length="161" mass="16878">MEFKDLGSLALHMAGQEVALLASLHAGLEKCAVRVEQTAKAEIGHYQAGIGPFPAWAELAESTEEHKAKMGYPADSPLLASGEMQGSVAHTTGILEAVIGSTDPKMVYHEFGTPKMPARPVMGPALLTNKEFIRRTLGAATVAGLIGGQAIHASLGYDGKI</sequence>
<reference evidence="2 4" key="2">
    <citation type="submission" date="2019-06" db="EMBL/GenBank/DDBJ databases">
        <title>Pseudomonas bimorpha sp. nov. isolated from bovine raw milk and skim milk concentrate.</title>
        <authorList>
            <person name="Hofmann K."/>
            <person name="Huptas C."/>
            <person name="Doll E."/>
            <person name="Scherer S."/>
            <person name="Wenning M."/>
        </authorList>
    </citation>
    <scope>NUCLEOTIDE SEQUENCE [LARGE SCALE GENOMIC DNA]</scope>
    <source>
        <strain evidence="2 4">DSM 17835</strain>
    </source>
</reference>
<dbReference type="Proteomes" id="UP000182858">
    <property type="component" value="Chromosome I"/>
</dbReference>
<keyword evidence="3" id="KW-1185">Reference proteome</keyword>
<name>A0A5C5Q722_9PSED</name>
<evidence type="ECO:0000313" key="4">
    <source>
        <dbReference type="Proteomes" id="UP000317951"/>
    </source>
</evidence>
<dbReference type="OrthoDB" id="278515at2"/>
<dbReference type="EMBL" id="LT629689">
    <property type="protein sequence ID" value="SDG46373.1"/>
    <property type="molecule type" value="Genomic_DNA"/>
</dbReference>
<evidence type="ECO:0000313" key="1">
    <source>
        <dbReference type="EMBL" id="SDG46373.1"/>
    </source>
</evidence>
<organism evidence="2 4">
    <name type="scientific">Pseudomonas extremaustralis</name>
    <dbReference type="NCBI Taxonomy" id="359110"/>
    <lineage>
        <taxon>Bacteria</taxon>
        <taxon>Pseudomonadati</taxon>
        <taxon>Pseudomonadota</taxon>
        <taxon>Gammaproteobacteria</taxon>
        <taxon>Pseudomonadales</taxon>
        <taxon>Pseudomonadaceae</taxon>
        <taxon>Pseudomonas</taxon>
    </lineage>
</organism>